<dbReference type="GO" id="GO:0008233">
    <property type="term" value="F:peptidase activity"/>
    <property type="evidence" value="ECO:0007669"/>
    <property type="project" value="UniProtKB-KW"/>
</dbReference>
<comment type="similarity">
    <text evidence="2 10">Belongs to the peptidase S8 family.</text>
</comment>
<dbReference type="SUPFAM" id="SSF52743">
    <property type="entry name" value="Subtilisin-like"/>
    <property type="match status" value="1"/>
</dbReference>
<evidence type="ECO:0000256" key="4">
    <source>
        <dbReference type="ARBA" id="ARBA00022670"/>
    </source>
</evidence>
<feature type="active site" description="Charge relay system" evidence="10">
    <location>
        <position position="275"/>
    </location>
</feature>
<dbReference type="PANTHER" id="PTHR43806">
    <property type="entry name" value="PEPTIDASE S8"/>
    <property type="match status" value="1"/>
</dbReference>
<dbReference type="PROSITE" id="PS51892">
    <property type="entry name" value="SUBTILASE"/>
    <property type="match status" value="1"/>
</dbReference>
<feature type="compositionally biased region" description="Pro residues" evidence="11">
    <location>
        <begin position="422"/>
        <end position="459"/>
    </location>
</feature>
<evidence type="ECO:0000256" key="13">
    <source>
        <dbReference type="SAM" id="SignalP"/>
    </source>
</evidence>
<evidence type="ECO:0000256" key="7">
    <source>
        <dbReference type="ARBA" id="ARBA00022825"/>
    </source>
</evidence>
<dbReference type="NCBIfam" id="TIGR03921">
    <property type="entry name" value="T7SS_mycosin"/>
    <property type="match status" value="1"/>
</dbReference>
<evidence type="ECO:0000256" key="1">
    <source>
        <dbReference type="ARBA" id="ARBA00004162"/>
    </source>
</evidence>
<dbReference type="InterPro" id="IPR023834">
    <property type="entry name" value="T7SS_pept_S8A_mycosin"/>
</dbReference>
<dbReference type="InterPro" id="IPR015500">
    <property type="entry name" value="Peptidase_S8_subtilisin-rel"/>
</dbReference>
<dbReference type="GO" id="GO:0006508">
    <property type="term" value="P:proteolysis"/>
    <property type="evidence" value="ECO:0007669"/>
    <property type="project" value="UniProtKB-KW"/>
</dbReference>
<reference evidence="15 16" key="1">
    <citation type="submission" date="2023-05" db="EMBL/GenBank/DDBJ databases">
        <title>Streptomyces fuscus sp. nov., a brown-black pigment producing actinomyces isolated from dry sand of Sea duck farm.</title>
        <authorList>
            <person name="Xie J."/>
            <person name="Shen N."/>
        </authorList>
    </citation>
    <scope>NUCLEOTIDE SEQUENCE [LARGE SCALE GENOMIC DNA]</scope>
    <source>
        <strain evidence="15 16">CGMCC 4.1883</strain>
    </source>
</reference>
<dbReference type="EMBL" id="JASKMB010000052">
    <property type="protein sequence ID" value="MDT6974496.1"/>
    <property type="molecule type" value="Genomic_DNA"/>
</dbReference>
<gene>
    <name evidence="15" type="primary">mycP</name>
    <name evidence="15" type="ORF">QNO05_32220</name>
</gene>
<accession>A0ABU3JJP6</accession>
<name>A0ABU3JJP6_9ACTN</name>
<dbReference type="Pfam" id="PF00082">
    <property type="entry name" value="Peptidase_S8"/>
    <property type="match status" value="1"/>
</dbReference>
<evidence type="ECO:0000256" key="11">
    <source>
        <dbReference type="SAM" id="MobiDB-lite"/>
    </source>
</evidence>
<evidence type="ECO:0000259" key="14">
    <source>
        <dbReference type="Pfam" id="PF00082"/>
    </source>
</evidence>
<proteinExistence type="inferred from homology"/>
<evidence type="ECO:0000256" key="8">
    <source>
        <dbReference type="ARBA" id="ARBA00022989"/>
    </source>
</evidence>
<evidence type="ECO:0000313" key="15">
    <source>
        <dbReference type="EMBL" id="MDT6974496.1"/>
    </source>
</evidence>
<feature type="region of interest" description="Disordered" evidence="11">
    <location>
        <begin position="352"/>
        <end position="389"/>
    </location>
</feature>
<evidence type="ECO:0000256" key="2">
    <source>
        <dbReference type="ARBA" id="ARBA00011073"/>
    </source>
</evidence>
<keyword evidence="13" id="KW-0732">Signal</keyword>
<keyword evidence="9 12" id="KW-0472">Membrane</keyword>
<feature type="transmembrane region" description="Helical" evidence="12">
    <location>
        <begin position="394"/>
        <end position="414"/>
    </location>
</feature>
<feature type="region of interest" description="Disordered" evidence="11">
    <location>
        <begin position="419"/>
        <end position="468"/>
    </location>
</feature>
<evidence type="ECO:0000256" key="9">
    <source>
        <dbReference type="ARBA" id="ARBA00023136"/>
    </source>
</evidence>
<dbReference type="InterPro" id="IPR000209">
    <property type="entry name" value="Peptidase_S8/S53_dom"/>
</dbReference>
<dbReference type="RefSeq" id="WP_019527140.1">
    <property type="nucleotide sequence ID" value="NZ_BAAAGV010000057.1"/>
</dbReference>
<feature type="compositionally biased region" description="Low complexity" evidence="11">
    <location>
        <begin position="352"/>
        <end position="365"/>
    </location>
</feature>
<feature type="signal peptide" evidence="13">
    <location>
        <begin position="1"/>
        <end position="33"/>
    </location>
</feature>
<dbReference type="InterPro" id="IPR036852">
    <property type="entry name" value="Peptidase_S8/S53_dom_sf"/>
</dbReference>
<keyword evidence="6 10" id="KW-0378">Hydrolase</keyword>
<feature type="domain" description="Peptidase S8/S53" evidence="14">
    <location>
        <begin position="57"/>
        <end position="324"/>
    </location>
</feature>
<sequence>MRTCSKRTRRPLSWASATLGLLLVGIAATPAHAESVRSMQWHLDVMRADEMWKVSKGRGVTVAVIDSGVDDSLTDLKGQVLDGKDYSKQRGDEHTDIEGHGTRMAALIAATGARGPLYGSYGLAPEAKILPIRTRYATEDFGQVDGNAEYSRVLSRAIRYAAGTDAQIINISMGNPNTPGRENVGTPQLASAVRYAIDKGKLIFAAAGNNGDASNLLEYPAATPGVVGVGAVDRDGKVLSSSQRGPQVDFTAPGSDMVNACLAGTQVCKGGEGTSSATALASASAALIWSQHPDWTNHQVLRVMLNTAGKPESGDERTDAVGYGMVRPRIALKNPGDPGPADEYPLPDLAAAASVPPSTEEPSSTEADDGTAASEKAEPAASAADDSDDSGVPWVALGMGAAALLAAAVAVVTVRARRRRPAPAPAAPPFPPSAYPYAPQQPPPPYGPPPGHTNPPPPMAGSDQSRHL</sequence>
<feature type="active site" description="Charge relay system" evidence="10">
    <location>
        <position position="66"/>
    </location>
</feature>
<organism evidence="15 16">
    <name type="scientific">Streptomyces thermocarboxydus</name>
    <dbReference type="NCBI Taxonomy" id="59299"/>
    <lineage>
        <taxon>Bacteria</taxon>
        <taxon>Bacillati</taxon>
        <taxon>Actinomycetota</taxon>
        <taxon>Actinomycetes</taxon>
        <taxon>Kitasatosporales</taxon>
        <taxon>Streptomycetaceae</taxon>
        <taxon>Streptomyces</taxon>
    </lineage>
</organism>
<keyword evidence="16" id="KW-1185">Reference proteome</keyword>
<dbReference type="Gene3D" id="3.40.50.200">
    <property type="entry name" value="Peptidase S8/S53 domain"/>
    <property type="match status" value="1"/>
</dbReference>
<feature type="chain" id="PRO_5045253405" evidence="13">
    <location>
        <begin position="34"/>
        <end position="468"/>
    </location>
</feature>
<keyword evidence="5 12" id="KW-0812">Transmembrane</keyword>
<protein>
    <submittedName>
        <fullName evidence="15">Type VII secretion-associated serine protease mycosin</fullName>
    </submittedName>
</protein>
<evidence type="ECO:0000313" key="16">
    <source>
        <dbReference type="Proteomes" id="UP001257895"/>
    </source>
</evidence>
<dbReference type="PANTHER" id="PTHR43806:SF11">
    <property type="entry name" value="CEREVISIN-RELATED"/>
    <property type="match status" value="1"/>
</dbReference>
<feature type="active site" description="Charge relay system" evidence="10">
    <location>
        <position position="100"/>
    </location>
</feature>
<keyword evidence="8 12" id="KW-1133">Transmembrane helix</keyword>
<dbReference type="InterPro" id="IPR050131">
    <property type="entry name" value="Peptidase_S8_subtilisin-like"/>
</dbReference>
<keyword evidence="3" id="KW-1003">Cell membrane</keyword>
<evidence type="ECO:0000256" key="6">
    <source>
        <dbReference type="ARBA" id="ARBA00022801"/>
    </source>
</evidence>
<comment type="caution">
    <text evidence="15">The sequence shown here is derived from an EMBL/GenBank/DDBJ whole genome shotgun (WGS) entry which is preliminary data.</text>
</comment>
<keyword evidence="7 10" id="KW-0720">Serine protease</keyword>
<evidence type="ECO:0000256" key="12">
    <source>
        <dbReference type="SAM" id="Phobius"/>
    </source>
</evidence>
<dbReference type="PRINTS" id="PR00723">
    <property type="entry name" value="SUBTILISIN"/>
</dbReference>
<keyword evidence="4 10" id="KW-0645">Protease</keyword>
<evidence type="ECO:0000256" key="3">
    <source>
        <dbReference type="ARBA" id="ARBA00022475"/>
    </source>
</evidence>
<evidence type="ECO:0000256" key="5">
    <source>
        <dbReference type="ARBA" id="ARBA00022692"/>
    </source>
</evidence>
<dbReference type="Proteomes" id="UP001257895">
    <property type="component" value="Unassembled WGS sequence"/>
</dbReference>
<comment type="subcellular location">
    <subcellularLocation>
        <location evidence="1">Cell membrane</location>
        <topology evidence="1">Single-pass membrane protein</topology>
    </subcellularLocation>
</comment>
<evidence type="ECO:0000256" key="10">
    <source>
        <dbReference type="PROSITE-ProRule" id="PRU01240"/>
    </source>
</evidence>